<name>A0ABQ5NLT9_9BACI</name>
<evidence type="ECO:0000313" key="2">
    <source>
        <dbReference type="EMBL" id="GLC89320.1"/>
    </source>
</evidence>
<feature type="domain" description="DUF4046" evidence="1">
    <location>
        <begin position="5"/>
        <end position="86"/>
    </location>
</feature>
<dbReference type="Pfam" id="PF13255">
    <property type="entry name" value="DUF4046"/>
    <property type="match status" value="1"/>
</dbReference>
<comment type="caution">
    <text evidence="2">The sequence shown here is derived from an EMBL/GenBank/DDBJ whole genome shotgun (WGS) entry which is preliminary data.</text>
</comment>
<sequence>MENKITQIYQQILSGQKSRFPSNTWSDISNAVFCTRYLIDNVLKWTDDDIKLKLNKTVFVQYKLKGMLTTVYDDSPYRAFDAAFPGRLKEWELKSTPKNFWTEDKAIEAIHWLLEEKLNDNDQLRVDTFEKYGLSGMFQTIFPHNLSEALIAAYPDGLTRTAVIKRFQIHTRVKDKV</sequence>
<dbReference type="Proteomes" id="UP001065593">
    <property type="component" value="Unassembled WGS sequence"/>
</dbReference>
<evidence type="ECO:0000313" key="3">
    <source>
        <dbReference type="Proteomes" id="UP001065593"/>
    </source>
</evidence>
<keyword evidence="3" id="KW-1185">Reference proteome</keyword>
<evidence type="ECO:0000259" key="1">
    <source>
        <dbReference type="Pfam" id="PF13255"/>
    </source>
</evidence>
<dbReference type="InterPro" id="IPR025119">
    <property type="entry name" value="DUF4046"/>
</dbReference>
<accession>A0ABQ5NLT9</accession>
<dbReference type="RefSeq" id="WP_264989053.1">
    <property type="nucleotide sequence ID" value="NZ_BRZA01000002.1"/>
</dbReference>
<reference evidence="2" key="1">
    <citation type="submission" date="2022-08" db="EMBL/GenBank/DDBJ databases">
        <title>Draft genome sequence of Lysinibacillus sp. strain KH24.</title>
        <authorList>
            <person name="Kanbe H."/>
            <person name="Itoh H."/>
        </authorList>
    </citation>
    <scope>NUCLEOTIDE SEQUENCE</scope>
    <source>
        <strain evidence="2">KH24</strain>
    </source>
</reference>
<protein>
    <recommendedName>
        <fullName evidence="1">DUF4046 domain-containing protein</fullName>
    </recommendedName>
</protein>
<proteinExistence type="predicted"/>
<dbReference type="EMBL" id="BRZA01000002">
    <property type="protein sequence ID" value="GLC89320.1"/>
    <property type="molecule type" value="Genomic_DNA"/>
</dbReference>
<organism evidence="2 3">
    <name type="scientific">Lysinibacillus piscis</name>
    <dbReference type="NCBI Taxonomy" id="2518931"/>
    <lineage>
        <taxon>Bacteria</taxon>
        <taxon>Bacillati</taxon>
        <taxon>Bacillota</taxon>
        <taxon>Bacilli</taxon>
        <taxon>Bacillales</taxon>
        <taxon>Bacillaceae</taxon>
        <taxon>Lysinibacillus</taxon>
    </lineage>
</organism>
<gene>
    <name evidence="2" type="ORF">LYSBPC_24470</name>
</gene>